<dbReference type="Proteomes" id="UP000265520">
    <property type="component" value="Unassembled WGS sequence"/>
</dbReference>
<dbReference type="AlphaFoldDB" id="A0A392M2G7"/>
<sequence length="109" mass="11830">MLRPGCARAAPKPMRPAQTPGARPGISPDARAAPQSLPRPESRRALRLCLCPTHPAVSLDAISDFSIFQGNVNKVQKVVKLHPISTMSQLANFFTKALPPKIFNSFISK</sequence>
<reference evidence="2 3" key="1">
    <citation type="journal article" date="2018" name="Front. Plant Sci.">
        <title>Red Clover (Trifolium pratense) and Zigzag Clover (T. medium) - A Picture of Genomic Similarities and Differences.</title>
        <authorList>
            <person name="Dluhosova J."/>
            <person name="Istvanek J."/>
            <person name="Nedelnik J."/>
            <person name="Repkova J."/>
        </authorList>
    </citation>
    <scope>NUCLEOTIDE SEQUENCE [LARGE SCALE GENOMIC DNA]</scope>
    <source>
        <strain evidence="3">cv. 10/8</strain>
        <tissue evidence="2">Leaf</tissue>
    </source>
</reference>
<proteinExistence type="predicted"/>
<keyword evidence="3" id="KW-1185">Reference proteome</keyword>
<comment type="caution">
    <text evidence="2">The sequence shown here is derived from an EMBL/GenBank/DDBJ whole genome shotgun (WGS) entry which is preliminary data.</text>
</comment>
<gene>
    <name evidence="2" type="ORF">A2U01_0001578</name>
</gene>
<evidence type="ECO:0000313" key="2">
    <source>
        <dbReference type="EMBL" id="MCH80804.1"/>
    </source>
</evidence>
<name>A0A392M2G7_9FABA</name>
<accession>A0A392M2G7</accession>
<dbReference type="EMBL" id="LXQA010001508">
    <property type="protein sequence ID" value="MCH80804.1"/>
    <property type="molecule type" value="Genomic_DNA"/>
</dbReference>
<evidence type="ECO:0000313" key="3">
    <source>
        <dbReference type="Proteomes" id="UP000265520"/>
    </source>
</evidence>
<organism evidence="2 3">
    <name type="scientific">Trifolium medium</name>
    <dbReference type="NCBI Taxonomy" id="97028"/>
    <lineage>
        <taxon>Eukaryota</taxon>
        <taxon>Viridiplantae</taxon>
        <taxon>Streptophyta</taxon>
        <taxon>Embryophyta</taxon>
        <taxon>Tracheophyta</taxon>
        <taxon>Spermatophyta</taxon>
        <taxon>Magnoliopsida</taxon>
        <taxon>eudicotyledons</taxon>
        <taxon>Gunneridae</taxon>
        <taxon>Pentapetalae</taxon>
        <taxon>rosids</taxon>
        <taxon>fabids</taxon>
        <taxon>Fabales</taxon>
        <taxon>Fabaceae</taxon>
        <taxon>Papilionoideae</taxon>
        <taxon>50 kb inversion clade</taxon>
        <taxon>NPAAA clade</taxon>
        <taxon>Hologalegina</taxon>
        <taxon>IRL clade</taxon>
        <taxon>Trifolieae</taxon>
        <taxon>Trifolium</taxon>
    </lineage>
</organism>
<feature type="region of interest" description="Disordered" evidence="1">
    <location>
        <begin position="1"/>
        <end position="39"/>
    </location>
</feature>
<evidence type="ECO:0000256" key="1">
    <source>
        <dbReference type="SAM" id="MobiDB-lite"/>
    </source>
</evidence>
<protein>
    <submittedName>
        <fullName evidence="2">Uncharacterized protein</fullName>
    </submittedName>
</protein>